<evidence type="ECO:0000256" key="1">
    <source>
        <dbReference type="SAM" id="MobiDB-lite"/>
    </source>
</evidence>
<evidence type="ECO:0000313" key="3">
    <source>
        <dbReference type="EMBL" id="KAE8152809.1"/>
    </source>
</evidence>
<keyword evidence="2" id="KW-0812">Transmembrane</keyword>
<evidence type="ECO:0000313" key="4">
    <source>
        <dbReference type="Proteomes" id="UP000325780"/>
    </source>
</evidence>
<keyword evidence="2" id="KW-0472">Membrane</keyword>
<feature type="transmembrane region" description="Helical" evidence="2">
    <location>
        <begin position="13"/>
        <end position="34"/>
    </location>
</feature>
<dbReference type="PANTHER" id="PTHR40623">
    <property type="entry name" value="INTEGRAL MEMBRANE PROTEIN"/>
    <property type="match status" value="1"/>
</dbReference>
<name>A0A5N6U311_ASPAV</name>
<organism evidence="3 4">
    <name type="scientific">Aspergillus avenaceus</name>
    <dbReference type="NCBI Taxonomy" id="36643"/>
    <lineage>
        <taxon>Eukaryota</taxon>
        <taxon>Fungi</taxon>
        <taxon>Dikarya</taxon>
        <taxon>Ascomycota</taxon>
        <taxon>Pezizomycotina</taxon>
        <taxon>Eurotiomycetes</taxon>
        <taxon>Eurotiomycetidae</taxon>
        <taxon>Eurotiales</taxon>
        <taxon>Aspergillaceae</taxon>
        <taxon>Aspergillus</taxon>
        <taxon>Aspergillus subgen. Circumdati</taxon>
    </lineage>
</organism>
<feature type="compositionally biased region" description="Basic and acidic residues" evidence="1">
    <location>
        <begin position="49"/>
        <end position="60"/>
    </location>
</feature>
<accession>A0A5N6U311</accession>
<dbReference type="PANTHER" id="PTHR40623:SF2">
    <property type="entry name" value="INTEGRAL MEMBRANE PROTEIN"/>
    <property type="match status" value="1"/>
</dbReference>
<keyword evidence="2" id="KW-1133">Transmembrane helix</keyword>
<sequence length="265" mass="29671">MQFWTGWALWQKLSFGLAVAVAIVVIFSLSVVMYRKRSIKKHKAAEAYGKGDRDTERDSMLSESSDVPFGARALEQEIRGNGMPGHNIPQHPSTPTRTVSTGPGVQQFLPRPANVVRIPLQSYVPVVQSDQCESKRTSIDHGTRVGIAESVHPDAVQRPKPNESYIHESQELTGASNTRPSKKRFSKRSSWIGKPFDKRVSGEGSHPRTSSEEFRRRMSKLFDENAQEHHLEMFQLEPVPSKSIGSHREGSLTDSPRQVSILAYP</sequence>
<protein>
    <submittedName>
        <fullName evidence="3">Uncharacterized protein</fullName>
    </submittedName>
</protein>
<dbReference type="Proteomes" id="UP000325780">
    <property type="component" value="Unassembled WGS sequence"/>
</dbReference>
<feature type="region of interest" description="Disordered" evidence="1">
    <location>
        <begin position="167"/>
        <end position="265"/>
    </location>
</feature>
<gene>
    <name evidence="3" type="ORF">BDV25DRAFT_137485</name>
</gene>
<keyword evidence="4" id="KW-1185">Reference proteome</keyword>
<dbReference type="OrthoDB" id="5426165at2759"/>
<feature type="compositionally biased region" description="Basic and acidic residues" evidence="1">
    <location>
        <begin position="195"/>
        <end position="232"/>
    </location>
</feature>
<proteinExistence type="predicted"/>
<dbReference type="EMBL" id="ML742047">
    <property type="protein sequence ID" value="KAE8152809.1"/>
    <property type="molecule type" value="Genomic_DNA"/>
</dbReference>
<reference evidence="3 4" key="1">
    <citation type="submission" date="2019-04" db="EMBL/GenBank/DDBJ databases">
        <title>Friends and foes A comparative genomics study of 23 Aspergillus species from section Flavi.</title>
        <authorList>
            <consortium name="DOE Joint Genome Institute"/>
            <person name="Kjaerbolling I."/>
            <person name="Vesth T."/>
            <person name="Frisvad J.C."/>
            <person name="Nybo J.L."/>
            <person name="Theobald S."/>
            <person name="Kildgaard S."/>
            <person name="Isbrandt T."/>
            <person name="Kuo A."/>
            <person name="Sato A."/>
            <person name="Lyhne E.K."/>
            <person name="Kogle M.E."/>
            <person name="Wiebenga A."/>
            <person name="Kun R.S."/>
            <person name="Lubbers R.J."/>
            <person name="Makela M.R."/>
            <person name="Barry K."/>
            <person name="Chovatia M."/>
            <person name="Clum A."/>
            <person name="Daum C."/>
            <person name="Haridas S."/>
            <person name="He G."/>
            <person name="LaButti K."/>
            <person name="Lipzen A."/>
            <person name="Mondo S."/>
            <person name="Riley R."/>
            <person name="Salamov A."/>
            <person name="Simmons B.A."/>
            <person name="Magnuson J.K."/>
            <person name="Henrissat B."/>
            <person name="Mortensen U.H."/>
            <person name="Larsen T.O."/>
            <person name="Devries R.P."/>
            <person name="Grigoriev I.V."/>
            <person name="Machida M."/>
            <person name="Baker S.E."/>
            <person name="Andersen M.R."/>
        </authorList>
    </citation>
    <scope>NUCLEOTIDE SEQUENCE [LARGE SCALE GENOMIC DNA]</scope>
    <source>
        <strain evidence="3 4">IBT 18842</strain>
    </source>
</reference>
<feature type="region of interest" description="Disordered" evidence="1">
    <location>
        <begin position="45"/>
        <end position="65"/>
    </location>
</feature>
<dbReference type="AlphaFoldDB" id="A0A5N6U311"/>
<evidence type="ECO:0000256" key="2">
    <source>
        <dbReference type="SAM" id="Phobius"/>
    </source>
</evidence>